<dbReference type="EMBL" id="JBHSRS010000083">
    <property type="protein sequence ID" value="MFC6283664.1"/>
    <property type="molecule type" value="Genomic_DNA"/>
</dbReference>
<keyword evidence="2" id="KW-0732">Signal</keyword>
<dbReference type="InterPro" id="IPR042100">
    <property type="entry name" value="Bug_dom1"/>
</dbReference>
<gene>
    <name evidence="3" type="ORF">ACFQND_20750</name>
</gene>
<protein>
    <submittedName>
        <fullName evidence="3">Tripartite tricarboxylate transporter substrate binding protein</fullName>
    </submittedName>
</protein>
<comment type="caution">
    <text evidence="3">The sequence shown here is derived from an EMBL/GenBank/DDBJ whole genome shotgun (WGS) entry which is preliminary data.</text>
</comment>
<organism evidence="3 4">
    <name type="scientific">Polaromonas aquatica</name>
    <dbReference type="NCBI Taxonomy" id="332657"/>
    <lineage>
        <taxon>Bacteria</taxon>
        <taxon>Pseudomonadati</taxon>
        <taxon>Pseudomonadota</taxon>
        <taxon>Betaproteobacteria</taxon>
        <taxon>Burkholderiales</taxon>
        <taxon>Comamonadaceae</taxon>
        <taxon>Polaromonas</taxon>
    </lineage>
</organism>
<proteinExistence type="inferred from homology"/>
<dbReference type="Proteomes" id="UP001596270">
    <property type="component" value="Unassembled WGS sequence"/>
</dbReference>
<evidence type="ECO:0000256" key="2">
    <source>
        <dbReference type="SAM" id="SignalP"/>
    </source>
</evidence>
<dbReference type="InterPro" id="IPR005064">
    <property type="entry name" value="BUG"/>
</dbReference>
<evidence type="ECO:0000313" key="3">
    <source>
        <dbReference type="EMBL" id="MFC6283664.1"/>
    </source>
</evidence>
<evidence type="ECO:0000313" key="4">
    <source>
        <dbReference type="Proteomes" id="UP001596270"/>
    </source>
</evidence>
<dbReference type="PANTHER" id="PTHR42928">
    <property type="entry name" value="TRICARBOXYLATE-BINDING PROTEIN"/>
    <property type="match status" value="1"/>
</dbReference>
<dbReference type="Gene3D" id="3.40.190.10">
    <property type="entry name" value="Periplasmic binding protein-like II"/>
    <property type="match status" value="1"/>
</dbReference>
<dbReference type="RefSeq" id="WP_371436541.1">
    <property type="nucleotide sequence ID" value="NZ_JBHSRS010000083.1"/>
</dbReference>
<dbReference type="CDD" id="cd13578">
    <property type="entry name" value="PBP2_Bug27"/>
    <property type="match status" value="1"/>
</dbReference>
<comment type="similarity">
    <text evidence="1">Belongs to the UPF0065 (bug) family.</text>
</comment>
<sequence>MKIFLKLLLGGSLLVLGNIAMAQYPARPVKIVVPATAGDGSDLLARSLAKSLGDALGQPFVVDNKPGAGGSIGANTVAKAPADGYTLFLANGSSHGVTPGLYAKLPYDSVQDFSPIALIATAPNLLVVNASMGLRSYADFVRLARQQPGKITIASAGSGSLSHLSAELLKSSAGLDLLHVPYKGAAPALTDLMGNQVQSMIINIPTVLPFIRSGKLKALAVTSAKRSLELPEVPTLAESGVAGYETVAWFGLLAPAHTPPDVVNKLHAQVQQALLLPEIRENLARLGAEPSGLGPREFSVYIKSEIAKYSAVIKSAAIKVD</sequence>
<evidence type="ECO:0000256" key="1">
    <source>
        <dbReference type="ARBA" id="ARBA00006987"/>
    </source>
</evidence>
<feature type="signal peptide" evidence="2">
    <location>
        <begin position="1"/>
        <end position="22"/>
    </location>
</feature>
<dbReference type="SUPFAM" id="SSF53850">
    <property type="entry name" value="Periplasmic binding protein-like II"/>
    <property type="match status" value="1"/>
</dbReference>
<dbReference type="PIRSF" id="PIRSF017082">
    <property type="entry name" value="YflP"/>
    <property type="match status" value="1"/>
</dbReference>
<reference evidence="4" key="1">
    <citation type="journal article" date="2019" name="Int. J. Syst. Evol. Microbiol.">
        <title>The Global Catalogue of Microorganisms (GCM) 10K type strain sequencing project: providing services to taxonomists for standard genome sequencing and annotation.</title>
        <authorList>
            <consortium name="The Broad Institute Genomics Platform"/>
            <consortium name="The Broad Institute Genome Sequencing Center for Infectious Disease"/>
            <person name="Wu L."/>
            <person name="Ma J."/>
        </authorList>
    </citation>
    <scope>NUCLEOTIDE SEQUENCE [LARGE SCALE GENOMIC DNA]</scope>
    <source>
        <strain evidence="4">CCUG 39402</strain>
    </source>
</reference>
<dbReference type="Gene3D" id="3.40.190.150">
    <property type="entry name" value="Bordetella uptake gene, domain 1"/>
    <property type="match status" value="1"/>
</dbReference>
<accession>A0ABW1U316</accession>
<dbReference type="Pfam" id="PF03401">
    <property type="entry name" value="TctC"/>
    <property type="match status" value="1"/>
</dbReference>
<dbReference type="PANTHER" id="PTHR42928:SF5">
    <property type="entry name" value="BLR1237 PROTEIN"/>
    <property type="match status" value="1"/>
</dbReference>
<feature type="chain" id="PRO_5045260422" evidence="2">
    <location>
        <begin position="23"/>
        <end position="321"/>
    </location>
</feature>
<name>A0ABW1U316_9BURK</name>
<keyword evidence="4" id="KW-1185">Reference proteome</keyword>